<keyword evidence="5" id="KW-1133">Transmembrane helix</keyword>
<evidence type="ECO:0000313" key="7">
    <source>
        <dbReference type="EMBL" id="KAF4104529.1"/>
    </source>
</evidence>
<evidence type="ECO:0000256" key="3">
    <source>
        <dbReference type="ARBA" id="ARBA00022729"/>
    </source>
</evidence>
<dbReference type="AlphaFoldDB" id="A0A7J6CB35"/>
<reference evidence="7 8" key="1">
    <citation type="submission" date="2020-04" db="EMBL/GenBank/DDBJ databases">
        <title>Chromosome-level genome assembly of a cyprinid fish Onychostoma macrolepis by integration of Nanopore Sequencing, Bionano and Hi-C technology.</title>
        <authorList>
            <person name="Wang D."/>
        </authorList>
    </citation>
    <scope>NUCLEOTIDE SEQUENCE [LARGE SCALE GENOMIC DNA]</scope>
    <source>
        <strain evidence="7">SWU-2019</strain>
        <tissue evidence="7">Muscle</tissue>
    </source>
</reference>
<evidence type="ECO:0008006" key="9">
    <source>
        <dbReference type="Google" id="ProtNLM"/>
    </source>
</evidence>
<name>A0A7J6CB35_9TELE</name>
<dbReference type="Pfam" id="PF16681">
    <property type="entry name" value="Ig_5"/>
    <property type="match status" value="1"/>
</dbReference>
<dbReference type="Gene3D" id="2.60.40.10">
    <property type="entry name" value="Immunoglobulins"/>
    <property type="match status" value="1"/>
</dbReference>
<dbReference type="GO" id="GO:0009897">
    <property type="term" value="C:external side of plasma membrane"/>
    <property type="evidence" value="ECO:0007669"/>
    <property type="project" value="TreeGrafter"/>
</dbReference>
<feature type="signal peptide" evidence="6">
    <location>
        <begin position="1"/>
        <end position="23"/>
    </location>
</feature>
<feature type="region of interest" description="Disordered" evidence="4">
    <location>
        <begin position="131"/>
        <end position="172"/>
    </location>
</feature>
<dbReference type="GO" id="GO:0004888">
    <property type="term" value="F:transmembrane signaling receptor activity"/>
    <property type="evidence" value="ECO:0007669"/>
    <property type="project" value="TreeGrafter"/>
</dbReference>
<dbReference type="Proteomes" id="UP000579812">
    <property type="component" value="Unassembled WGS sequence"/>
</dbReference>
<keyword evidence="3 6" id="KW-0732">Signal</keyword>
<organism evidence="7 8">
    <name type="scientific">Onychostoma macrolepis</name>
    <dbReference type="NCBI Taxonomy" id="369639"/>
    <lineage>
        <taxon>Eukaryota</taxon>
        <taxon>Metazoa</taxon>
        <taxon>Chordata</taxon>
        <taxon>Craniata</taxon>
        <taxon>Vertebrata</taxon>
        <taxon>Euteleostomi</taxon>
        <taxon>Actinopterygii</taxon>
        <taxon>Neopterygii</taxon>
        <taxon>Teleostei</taxon>
        <taxon>Ostariophysi</taxon>
        <taxon>Cypriniformes</taxon>
        <taxon>Cyprinidae</taxon>
        <taxon>Acrossocheilinae</taxon>
        <taxon>Onychostoma</taxon>
    </lineage>
</organism>
<evidence type="ECO:0000256" key="5">
    <source>
        <dbReference type="SAM" id="Phobius"/>
    </source>
</evidence>
<dbReference type="PANTHER" id="PTHR10570:SF9">
    <property type="entry name" value="T-CELL SURFACE GLYCOPROTEIN CD3 EPSILON CHAIN"/>
    <property type="match status" value="1"/>
</dbReference>
<accession>A0A7J6CB35</accession>
<sequence>MLLLSVMIVMIVLLAAAVDPAQGQELQITGYSVILTCSGGEDGGVTWKKDDKAIDKENKMMYEVSAEQGIVKGSYFCEYSDVKHMFYLKVKVCENCYELSGTVAWGVIFGDLLITGLVILCVYTCAARNSDGTQKKASNPRSVNPPRPPNPDYEALDPKMRSSNALYAGLNK</sequence>
<dbReference type="OrthoDB" id="9947847at2759"/>
<protein>
    <recommendedName>
        <fullName evidence="9">T-cell surface glycoprotein CD3 epsilon chain</fullName>
    </recommendedName>
</protein>
<proteinExistence type="predicted"/>
<comment type="subcellular location">
    <subcellularLocation>
        <location evidence="1">Cell membrane</location>
        <topology evidence="1">Single-pass type I membrane protein</topology>
    </subcellularLocation>
</comment>
<dbReference type="GO" id="GO:0007166">
    <property type="term" value="P:cell surface receptor signaling pathway"/>
    <property type="evidence" value="ECO:0007669"/>
    <property type="project" value="TreeGrafter"/>
</dbReference>
<dbReference type="EMBL" id="JAAMOB010000015">
    <property type="protein sequence ID" value="KAF4104529.1"/>
    <property type="molecule type" value="Genomic_DNA"/>
</dbReference>
<dbReference type="InterPro" id="IPR015484">
    <property type="entry name" value="CD3_esu/gsu/dsu"/>
</dbReference>
<feature type="chain" id="PRO_5029779173" description="T-cell surface glycoprotein CD3 epsilon chain" evidence="6">
    <location>
        <begin position="24"/>
        <end position="172"/>
    </location>
</feature>
<comment type="caution">
    <text evidence="7">The sequence shown here is derived from an EMBL/GenBank/DDBJ whole genome shotgun (WGS) entry which is preliminary data.</text>
</comment>
<evidence type="ECO:0000256" key="1">
    <source>
        <dbReference type="ARBA" id="ARBA00004251"/>
    </source>
</evidence>
<evidence type="ECO:0000313" key="8">
    <source>
        <dbReference type="Proteomes" id="UP000579812"/>
    </source>
</evidence>
<dbReference type="PANTHER" id="PTHR10570">
    <property type="entry name" value="T-CELL SURFACE GLYCOPROTEIN CD3 GAMMA CHAIN / DELTA CHAIN"/>
    <property type="match status" value="1"/>
</dbReference>
<keyword evidence="8" id="KW-1185">Reference proteome</keyword>
<dbReference type="GO" id="GO:0042105">
    <property type="term" value="C:alpha-beta T cell receptor complex"/>
    <property type="evidence" value="ECO:0007669"/>
    <property type="project" value="TreeGrafter"/>
</dbReference>
<keyword evidence="2" id="KW-1003">Cell membrane</keyword>
<dbReference type="GO" id="GO:0045059">
    <property type="term" value="P:positive thymic T cell selection"/>
    <property type="evidence" value="ECO:0007669"/>
    <property type="project" value="TreeGrafter"/>
</dbReference>
<evidence type="ECO:0000256" key="4">
    <source>
        <dbReference type="SAM" id="MobiDB-lite"/>
    </source>
</evidence>
<keyword evidence="5" id="KW-0472">Membrane</keyword>
<gene>
    <name evidence="7" type="ORF">G5714_015516</name>
</gene>
<evidence type="ECO:0000256" key="6">
    <source>
        <dbReference type="SAM" id="SignalP"/>
    </source>
</evidence>
<feature type="transmembrane region" description="Helical" evidence="5">
    <location>
        <begin position="103"/>
        <end position="126"/>
    </location>
</feature>
<dbReference type="InterPro" id="IPR013783">
    <property type="entry name" value="Ig-like_fold"/>
</dbReference>
<evidence type="ECO:0000256" key="2">
    <source>
        <dbReference type="ARBA" id="ARBA00022475"/>
    </source>
</evidence>
<keyword evidence="5" id="KW-0812">Transmembrane</keyword>